<dbReference type="GO" id="GO:0006508">
    <property type="term" value="P:proteolysis"/>
    <property type="evidence" value="ECO:0007669"/>
    <property type="project" value="UniProtKB-KW"/>
</dbReference>
<comment type="caution">
    <text evidence="10">The sequence shown here is derived from an EMBL/GenBank/DDBJ whole genome shotgun (WGS) entry which is preliminary data.</text>
</comment>
<protein>
    <submittedName>
        <fullName evidence="10">M3 family oligoendopeptidase</fullName>
    </submittedName>
</protein>
<dbReference type="GO" id="GO:0046872">
    <property type="term" value="F:metal ion binding"/>
    <property type="evidence" value="ECO:0007669"/>
    <property type="project" value="UniProtKB-UniRule"/>
</dbReference>
<dbReference type="InterPro" id="IPR011977">
    <property type="entry name" value="Pept_M3B_clade3"/>
</dbReference>
<dbReference type="Proteomes" id="UP000317078">
    <property type="component" value="Unassembled WGS sequence"/>
</dbReference>
<evidence type="ECO:0000313" key="10">
    <source>
        <dbReference type="EMBL" id="TPG51532.1"/>
    </source>
</evidence>
<dbReference type="NCBIfam" id="TIGR02290">
    <property type="entry name" value="M3_fam_3"/>
    <property type="match status" value="1"/>
</dbReference>
<feature type="region of interest" description="Disordered" evidence="7">
    <location>
        <begin position="1"/>
        <end position="31"/>
    </location>
</feature>
<dbReference type="AlphaFoldDB" id="A0A502FQG3"/>
<dbReference type="CDD" id="cd09610">
    <property type="entry name" value="M3B_PepF"/>
    <property type="match status" value="1"/>
</dbReference>
<name>A0A502FQG3_9PROT</name>
<keyword evidence="5 6" id="KW-0482">Metalloprotease</keyword>
<keyword evidence="4 6" id="KW-0862">Zinc</keyword>
<dbReference type="RefSeq" id="WP_140885508.1">
    <property type="nucleotide sequence ID" value="NZ_RCZP01000025.1"/>
</dbReference>
<evidence type="ECO:0000256" key="5">
    <source>
        <dbReference type="ARBA" id="ARBA00023049"/>
    </source>
</evidence>
<dbReference type="Pfam" id="PF01432">
    <property type="entry name" value="Peptidase_M3"/>
    <property type="match status" value="1"/>
</dbReference>
<keyword evidence="3 6" id="KW-0378">Hydrolase</keyword>
<sequence length="624" mass="69955">MTSHPPAFPGDSPSRDPFLRDTEARLGSASAAGSLPEWDLRDLYASPDDPRLAADLEAAERSARAFEAAHMGRLASLSGDALDAALREYERVEEVLGRVMSFAQLLFSGDAQDAGNGRFYQTMQERVTVIGSHLLFFTLELNRLDDAFLEGRMAGSRALARWRPWLRDLRVFRPHQLSDEAEKLLHEKEVTGRSAWNRLFDETIAHMRVPVERAGRSEELTVSAALNLLSDPDRSVREAAAAGVSKAFGGNIRLFSLITNTLAKDKEIVDGWRNYPRPGTSRNRANMVEDEVVDALVAAVVESFPRLSHRYYAMKAKWLGLERMKHWDRNAPLPGDLDRTIPWSAAREQVLGAYAAFSPELAEMGRDFFDKPWIDAALRPGKASGAFAHPTVPSAHPYLLLNYHGKSRDVMTLAHELGHGVHQRLAAKQGYLMSGTPLTLAETASVFGEMLTFRAMLDAETDPARRRLMLASKVEDMLNTVVRQIAFYRFETLVHDERRKGEVSSERLAEIWMSVQVESLGPAFDFTPDYGVYWSYIPHFVHTPFYVYAYAFGDCLVNALYGVYQDGQVPDFQRKYLDLLRAGGTLRHQELLAPFGLDASVPAFWKRGLDVISGFIDELERADG</sequence>
<evidence type="ECO:0000313" key="11">
    <source>
        <dbReference type="Proteomes" id="UP000317078"/>
    </source>
</evidence>
<gene>
    <name evidence="10" type="ORF">EAH89_20020</name>
</gene>
<dbReference type="Pfam" id="PF08439">
    <property type="entry name" value="Peptidase_M3_N"/>
    <property type="match status" value="1"/>
</dbReference>
<feature type="compositionally biased region" description="Basic and acidic residues" evidence="7">
    <location>
        <begin position="13"/>
        <end position="24"/>
    </location>
</feature>
<evidence type="ECO:0000256" key="4">
    <source>
        <dbReference type="ARBA" id="ARBA00022833"/>
    </source>
</evidence>
<keyword evidence="1 6" id="KW-0645">Protease</keyword>
<dbReference type="InterPro" id="IPR013647">
    <property type="entry name" value="OligopepF_N_dom"/>
</dbReference>
<keyword evidence="2 6" id="KW-0479">Metal-binding</keyword>
<keyword evidence="11" id="KW-1185">Reference proteome</keyword>
<comment type="cofactor">
    <cofactor evidence="6">
        <name>Zn(2+)</name>
        <dbReference type="ChEBI" id="CHEBI:29105"/>
    </cofactor>
    <text evidence="6">Binds 1 zinc ion.</text>
</comment>
<evidence type="ECO:0000256" key="6">
    <source>
        <dbReference type="RuleBase" id="RU003435"/>
    </source>
</evidence>
<evidence type="ECO:0000256" key="3">
    <source>
        <dbReference type="ARBA" id="ARBA00022801"/>
    </source>
</evidence>
<evidence type="ECO:0000256" key="7">
    <source>
        <dbReference type="SAM" id="MobiDB-lite"/>
    </source>
</evidence>
<accession>A0A502FQG3</accession>
<feature type="domain" description="Peptidase M3A/M3B catalytic" evidence="8">
    <location>
        <begin position="228"/>
        <end position="608"/>
    </location>
</feature>
<dbReference type="InterPro" id="IPR042088">
    <property type="entry name" value="OligoPept_F_C"/>
</dbReference>
<evidence type="ECO:0000259" key="8">
    <source>
        <dbReference type="Pfam" id="PF01432"/>
    </source>
</evidence>
<comment type="similarity">
    <text evidence="6">Belongs to the peptidase M3 family.</text>
</comment>
<evidence type="ECO:0000259" key="9">
    <source>
        <dbReference type="Pfam" id="PF08439"/>
    </source>
</evidence>
<organism evidence="10 11">
    <name type="scientific">Muricoccus nepalensis</name>
    <dbReference type="NCBI Taxonomy" id="1854500"/>
    <lineage>
        <taxon>Bacteria</taxon>
        <taxon>Pseudomonadati</taxon>
        <taxon>Pseudomonadota</taxon>
        <taxon>Alphaproteobacteria</taxon>
        <taxon>Acetobacterales</taxon>
        <taxon>Roseomonadaceae</taxon>
        <taxon>Muricoccus</taxon>
    </lineage>
</organism>
<dbReference type="OrthoDB" id="9766487at2"/>
<reference evidence="10 11" key="1">
    <citation type="journal article" date="2019" name="Environ. Microbiol.">
        <title>Species interactions and distinct microbial communities in high Arctic permafrost affected cryosols are associated with the CH4 and CO2 gas fluxes.</title>
        <authorList>
            <person name="Altshuler I."/>
            <person name="Hamel J."/>
            <person name="Turney S."/>
            <person name="Magnuson E."/>
            <person name="Levesque R."/>
            <person name="Greer C."/>
            <person name="Whyte L.G."/>
        </authorList>
    </citation>
    <scope>NUCLEOTIDE SEQUENCE [LARGE SCALE GENOMIC DNA]</scope>
    <source>
        <strain evidence="10 11">S9.3B</strain>
    </source>
</reference>
<evidence type="ECO:0000256" key="1">
    <source>
        <dbReference type="ARBA" id="ARBA00022670"/>
    </source>
</evidence>
<dbReference type="EMBL" id="RCZP01000025">
    <property type="protein sequence ID" value="TPG51532.1"/>
    <property type="molecule type" value="Genomic_DNA"/>
</dbReference>
<dbReference type="GO" id="GO:0004222">
    <property type="term" value="F:metalloendopeptidase activity"/>
    <property type="evidence" value="ECO:0007669"/>
    <property type="project" value="InterPro"/>
</dbReference>
<proteinExistence type="inferred from homology"/>
<dbReference type="Gene3D" id="1.20.140.70">
    <property type="entry name" value="Oligopeptidase f, N-terminal domain"/>
    <property type="match status" value="1"/>
</dbReference>
<dbReference type="InterPro" id="IPR001567">
    <property type="entry name" value="Pept_M3A_M3B_dom"/>
</dbReference>
<feature type="domain" description="Oligopeptidase F N-terminal" evidence="9">
    <location>
        <begin position="140"/>
        <end position="208"/>
    </location>
</feature>
<dbReference type="SUPFAM" id="SSF55486">
    <property type="entry name" value="Metalloproteases ('zincins'), catalytic domain"/>
    <property type="match status" value="1"/>
</dbReference>
<dbReference type="Gene3D" id="1.10.1370.20">
    <property type="entry name" value="Oligoendopeptidase f, C-terminal domain"/>
    <property type="match status" value="1"/>
</dbReference>
<evidence type="ECO:0000256" key="2">
    <source>
        <dbReference type="ARBA" id="ARBA00022723"/>
    </source>
</evidence>